<keyword evidence="5 9" id="KW-0812">Transmembrane</keyword>
<keyword evidence="3" id="KW-0813">Transport</keyword>
<comment type="similarity">
    <text evidence="2">Belongs to the autoinducer-2 exporter (AI-2E) (TC 2.A.86) family.</text>
</comment>
<dbReference type="Pfam" id="PF01594">
    <property type="entry name" value="AI-2E_transport"/>
    <property type="match status" value="1"/>
</dbReference>
<reference evidence="10" key="1">
    <citation type="submission" date="2010-06" db="EMBL/GenBank/DDBJ databases">
        <authorList>
            <person name="Muzny D."/>
            <person name="Qin X."/>
            <person name="Buhay C."/>
            <person name="Dugan-Rocha S."/>
            <person name="Ding Y."/>
            <person name="Chen G."/>
            <person name="Hawes A."/>
            <person name="Holder M."/>
            <person name="Jhangiani S."/>
            <person name="Johnson A."/>
            <person name="Khan Z."/>
            <person name="Li Z."/>
            <person name="Liu W."/>
            <person name="Liu X."/>
            <person name="Perez L."/>
            <person name="Shen H."/>
            <person name="Wang Q."/>
            <person name="Watt J."/>
            <person name="Xi L."/>
            <person name="Xin Y."/>
            <person name="Zhou J."/>
            <person name="Deng J."/>
            <person name="Jiang H."/>
            <person name="Liu Y."/>
            <person name="Qu J."/>
            <person name="Song X.-Z."/>
            <person name="Zhang L."/>
            <person name="Villasana D."/>
            <person name="Johnson A."/>
            <person name="Liu J."/>
            <person name="Liyanage D."/>
            <person name="Lorensuhewa L."/>
            <person name="Robinson T."/>
            <person name="Song A."/>
            <person name="Song B.-B."/>
            <person name="Dinh H."/>
            <person name="Thornton R."/>
            <person name="Coyle M."/>
            <person name="Francisco L."/>
            <person name="Jackson L."/>
            <person name="Javaid M."/>
            <person name="Korchina V."/>
            <person name="Kovar C."/>
            <person name="Mata R."/>
            <person name="Mathew T."/>
            <person name="Ngo R."/>
            <person name="Nguyen L."/>
            <person name="Nguyen N."/>
            <person name="Okwuonu G."/>
            <person name="Ongeri F."/>
            <person name="Pham C."/>
            <person name="Simmons D."/>
            <person name="Wilczek-Boney K."/>
            <person name="Hale W."/>
            <person name="Jakkamsetti A."/>
            <person name="Pham P."/>
            <person name="Ruth R."/>
            <person name="San Lucas F."/>
            <person name="Warren J."/>
            <person name="Zhang J."/>
            <person name="Zhao Z."/>
            <person name="Zhou C."/>
            <person name="Zhu D."/>
            <person name="Lee S."/>
            <person name="Bess C."/>
            <person name="Blankenburg K."/>
            <person name="Forbes L."/>
            <person name="Fu Q."/>
            <person name="Gubbala S."/>
            <person name="Hirani K."/>
            <person name="Jayaseelan J.C."/>
            <person name="Lara F."/>
            <person name="Munidasa M."/>
            <person name="Palculict T."/>
            <person name="Patil S."/>
            <person name="Pu L.-L."/>
            <person name="Saada N."/>
            <person name="Tang L."/>
            <person name="Weissenberger G."/>
            <person name="Zhu Y."/>
            <person name="Hemphill L."/>
            <person name="Shang Y."/>
            <person name="Youmans B."/>
            <person name="Ayvaz T."/>
            <person name="Ross M."/>
            <person name="Santibanez J."/>
            <person name="Aqrawi P."/>
            <person name="Gross S."/>
            <person name="Joshi V."/>
            <person name="Fowler G."/>
            <person name="Nazareth L."/>
            <person name="Reid J."/>
            <person name="Worley K."/>
            <person name="Petrosino J."/>
            <person name="Highlander S."/>
            <person name="Gibbs R."/>
        </authorList>
    </citation>
    <scope>NUCLEOTIDE SEQUENCE [LARGE SCALE GENOMIC DNA]</scope>
    <source>
        <strain evidence="10">ATCC 33030</strain>
    </source>
</reference>
<proteinExistence type="inferred from homology"/>
<gene>
    <name evidence="10" type="ORF">HMPREF0291_12005</name>
</gene>
<evidence type="ECO:0000256" key="7">
    <source>
        <dbReference type="ARBA" id="ARBA00023136"/>
    </source>
</evidence>
<keyword evidence="4" id="KW-1003">Cell membrane</keyword>
<dbReference type="HOGENOM" id="CLU_031275_3_0_11"/>
<evidence type="ECO:0000313" key="10">
    <source>
        <dbReference type="EMBL" id="EFK54348.1"/>
    </source>
</evidence>
<keyword evidence="7 9" id="KW-0472">Membrane</keyword>
<feature type="transmembrane region" description="Helical" evidence="9">
    <location>
        <begin position="329"/>
        <end position="351"/>
    </location>
</feature>
<evidence type="ECO:0000313" key="11">
    <source>
        <dbReference type="Proteomes" id="UP000004208"/>
    </source>
</evidence>
<evidence type="ECO:0000256" key="3">
    <source>
        <dbReference type="ARBA" id="ARBA00022448"/>
    </source>
</evidence>
<evidence type="ECO:0008006" key="12">
    <source>
        <dbReference type="Google" id="ProtNLM"/>
    </source>
</evidence>
<evidence type="ECO:0000256" key="2">
    <source>
        <dbReference type="ARBA" id="ARBA00009773"/>
    </source>
</evidence>
<evidence type="ECO:0000256" key="4">
    <source>
        <dbReference type="ARBA" id="ARBA00022475"/>
    </source>
</evidence>
<keyword evidence="11" id="KW-1185">Reference proteome</keyword>
<organism evidence="10 11">
    <name type="scientific">Corynebacterium genitalium ATCC 33030</name>
    <dbReference type="NCBI Taxonomy" id="585529"/>
    <lineage>
        <taxon>Bacteria</taxon>
        <taxon>Bacillati</taxon>
        <taxon>Actinomycetota</taxon>
        <taxon>Actinomycetes</taxon>
        <taxon>Mycobacteriales</taxon>
        <taxon>Corynebacteriaceae</taxon>
        <taxon>Corynebacterium</taxon>
    </lineage>
</organism>
<dbReference type="GO" id="GO:0005886">
    <property type="term" value="C:plasma membrane"/>
    <property type="evidence" value="ECO:0007669"/>
    <property type="project" value="UniProtKB-SubCell"/>
</dbReference>
<feature type="transmembrane region" description="Helical" evidence="9">
    <location>
        <begin position="302"/>
        <end position="322"/>
    </location>
</feature>
<dbReference type="GO" id="GO:0055085">
    <property type="term" value="P:transmembrane transport"/>
    <property type="evidence" value="ECO:0007669"/>
    <property type="project" value="TreeGrafter"/>
</dbReference>
<evidence type="ECO:0000256" key="1">
    <source>
        <dbReference type="ARBA" id="ARBA00004651"/>
    </source>
</evidence>
<dbReference type="AlphaFoldDB" id="D7WDW7"/>
<comment type="subcellular location">
    <subcellularLocation>
        <location evidence="1">Cell membrane</location>
        <topology evidence="1">Multi-pass membrane protein</topology>
    </subcellularLocation>
</comment>
<comment type="caution">
    <text evidence="10">The sequence shown here is derived from an EMBL/GenBank/DDBJ whole genome shotgun (WGS) entry which is preliminary data.</text>
</comment>
<feature type="transmembrane region" description="Helical" evidence="9">
    <location>
        <begin position="214"/>
        <end position="239"/>
    </location>
</feature>
<evidence type="ECO:0000256" key="5">
    <source>
        <dbReference type="ARBA" id="ARBA00022692"/>
    </source>
</evidence>
<feature type="compositionally biased region" description="Basic and acidic residues" evidence="8">
    <location>
        <begin position="488"/>
        <end position="503"/>
    </location>
</feature>
<feature type="transmembrane region" description="Helical" evidence="9">
    <location>
        <begin position="275"/>
        <end position="296"/>
    </location>
</feature>
<name>D7WDW7_9CORY</name>
<sequence length="540" mass="56623">MLSGAAGASGTIVSVTETTKGGEDAGAAMASGSAQKLAEEVKASDKANAGDKKSHEYDNRVDRAVVFNSWVKSTALFSLRMVAIFILIGALAYLVGKFWAGILPIVLALIVCTVLEPVTSFLRKHGLPGALSALMSMLLALAVLVFFVSMILPDIITNSRVLAIQAGQGLQSLALWLQNQDSLPFSVDAEQINEVVQDSITWVQNRAGAIAGGIFSGISTATSMMITFVVVVVLTFFFLNDGPKFLPWVRSATGGRAGLHATELLTRIWNTLCGYIRAQAVVSFIDAVCIGVGLWAVGVPMAFTLAVITFMAGFIPLVGAIVAGALAVIIALVSLGFTEALIVLGIVIAVQQLEGNVLSPLLQSRAMNLHPVVVLVSVTVGGGLFGLVGAFLAVPAAATVAVIFRYMQDMLQLHAGEVSADDLEFATDVGKALAEAEEQESAAQRDELIDNHVWKAPSIDDEPDAPAPSPGSTLVRQWNKVAARRRSDKAMDKTADTTEDKTASAKTGGDGANGSNGSARKTRRFELAFGTSKGGGEDMS</sequence>
<feature type="region of interest" description="Disordered" evidence="8">
    <location>
        <begin position="456"/>
        <end position="540"/>
    </location>
</feature>
<evidence type="ECO:0000256" key="9">
    <source>
        <dbReference type="SAM" id="Phobius"/>
    </source>
</evidence>
<feature type="transmembrane region" description="Helical" evidence="9">
    <location>
        <begin position="102"/>
        <end position="122"/>
    </location>
</feature>
<accession>D7WDW7</accession>
<dbReference type="InterPro" id="IPR002549">
    <property type="entry name" value="AI-2E-like"/>
</dbReference>
<dbReference type="Proteomes" id="UP000004208">
    <property type="component" value="Unassembled WGS sequence"/>
</dbReference>
<dbReference type="EMBL" id="ACLJ02000003">
    <property type="protein sequence ID" value="EFK54348.1"/>
    <property type="molecule type" value="Genomic_DNA"/>
</dbReference>
<evidence type="ECO:0000256" key="8">
    <source>
        <dbReference type="SAM" id="MobiDB-lite"/>
    </source>
</evidence>
<dbReference type="eggNOG" id="COG0628">
    <property type="taxonomic scope" value="Bacteria"/>
</dbReference>
<dbReference type="PANTHER" id="PTHR21716:SF53">
    <property type="entry name" value="PERMEASE PERM-RELATED"/>
    <property type="match status" value="1"/>
</dbReference>
<protein>
    <recommendedName>
        <fullName evidence="12">ATP synthase F0, A subunit</fullName>
    </recommendedName>
</protein>
<evidence type="ECO:0000256" key="6">
    <source>
        <dbReference type="ARBA" id="ARBA00022989"/>
    </source>
</evidence>
<feature type="transmembrane region" description="Helical" evidence="9">
    <location>
        <begin position="77"/>
        <end position="96"/>
    </location>
</feature>
<feature type="transmembrane region" description="Helical" evidence="9">
    <location>
        <begin position="129"/>
        <end position="152"/>
    </location>
</feature>
<feature type="transmembrane region" description="Helical" evidence="9">
    <location>
        <begin position="371"/>
        <end position="404"/>
    </location>
</feature>
<dbReference type="PANTHER" id="PTHR21716">
    <property type="entry name" value="TRANSMEMBRANE PROTEIN"/>
    <property type="match status" value="1"/>
</dbReference>
<dbReference type="STRING" id="585529.HMPREF0291_12005"/>
<keyword evidence="6 9" id="KW-1133">Transmembrane helix</keyword>